<dbReference type="Pfam" id="PF02803">
    <property type="entry name" value="Thiolase_C"/>
    <property type="match status" value="1"/>
</dbReference>
<dbReference type="InterPro" id="IPR020613">
    <property type="entry name" value="Thiolase_CS"/>
</dbReference>
<dbReference type="NCBIfam" id="TIGR01930">
    <property type="entry name" value="AcCoA-C-Actrans"/>
    <property type="match status" value="1"/>
</dbReference>
<evidence type="ECO:0000259" key="6">
    <source>
        <dbReference type="Pfam" id="PF00108"/>
    </source>
</evidence>
<name>A0A1X1UKW6_MYCFL</name>
<dbReference type="PANTHER" id="PTHR43365">
    <property type="entry name" value="BLR7806 PROTEIN"/>
    <property type="match status" value="1"/>
</dbReference>
<dbReference type="GO" id="GO:0016747">
    <property type="term" value="F:acyltransferase activity, transferring groups other than amino-acyl groups"/>
    <property type="evidence" value="ECO:0007669"/>
    <property type="project" value="InterPro"/>
</dbReference>
<dbReference type="InterPro" id="IPR020617">
    <property type="entry name" value="Thiolase_C"/>
</dbReference>
<evidence type="ECO:0000256" key="4">
    <source>
        <dbReference type="PIRSR" id="PIRSR000429-1"/>
    </source>
</evidence>
<dbReference type="PROSITE" id="PS00737">
    <property type="entry name" value="THIOLASE_2"/>
    <property type="match status" value="1"/>
</dbReference>
<dbReference type="PIRSF" id="PIRSF000429">
    <property type="entry name" value="Ac-CoA_Ac_transf"/>
    <property type="match status" value="1"/>
</dbReference>
<dbReference type="CDD" id="cd00751">
    <property type="entry name" value="thiolase"/>
    <property type="match status" value="1"/>
</dbReference>
<evidence type="ECO:0000313" key="9">
    <source>
        <dbReference type="Proteomes" id="UP000193010"/>
    </source>
</evidence>
<dbReference type="AlphaFoldDB" id="A0A1X1UKW6"/>
<protein>
    <submittedName>
        <fullName evidence="8">Acetyl-CoA acetyltransferase</fullName>
    </submittedName>
</protein>
<dbReference type="InterPro" id="IPR020610">
    <property type="entry name" value="Thiolase_AS"/>
</dbReference>
<dbReference type="PANTHER" id="PTHR43365:SF1">
    <property type="entry name" value="ACETYL-COA C-ACYLTRANSFERASE"/>
    <property type="match status" value="1"/>
</dbReference>
<feature type="active site" description="Proton acceptor" evidence="4">
    <location>
        <position position="378"/>
    </location>
</feature>
<evidence type="ECO:0000256" key="1">
    <source>
        <dbReference type="ARBA" id="ARBA00010982"/>
    </source>
</evidence>
<dbReference type="RefSeq" id="WP_085219906.1">
    <property type="nucleotide sequence ID" value="NZ_AP022576.1"/>
</dbReference>
<dbReference type="Pfam" id="PF00108">
    <property type="entry name" value="Thiolase_N"/>
    <property type="match status" value="1"/>
</dbReference>
<keyword evidence="2 5" id="KW-0808">Transferase</keyword>
<dbReference type="Proteomes" id="UP000193010">
    <property type="component" value="Unassembled WGS sequence"/>
</dbReference>
<keyword evidence="3 5" id="KW-0012">Acyltransferase</keyword>
<evidence type="ECO:0000259" key="7">
    <source>
        <dbReference type="Pfam" id="PF02803"/>
    </source>
</evidence>
<evidence type="ECO:0000256" key="2">
    <source>
        <dbReference type="ARBA" id="ARBA00022679"/>
    </source>
</evidence>
<feature type="active site" description="Acyl-thioester intermediate" evidence="4">
    <location>
        <position position="94"/>
    </location>
</feature>
<sequence length="392" mass="40404">MGEADHGDIVIVDAVRSPFGKRGGALAAVHSVDLLGQVILGLLTRNGLDGHEVDHVVGSCVSQAGMQASNITRWAWLSAGLPVHVGACTVDAQCGSSQHAVALGKALVASGQARVVVCCGVESMSGVPMGSPVPADGSLGRPVTAAYTSRFEYTTQFESADRIAAKWGVTRADCDAFAVRSQARAAVAQTNNAFGTQIVGIDVPARDADAAARMVVRDECPRETTLEGLAKLQPVNPGGIHTAGSSSQMSDGASALLLMSRRTAAKFGLRPLATIVDECLVGSDPVLKLTGPIDATARLLGRDHLTIDDFSVIEINEAFASVVLAWLREFGPDEERVNPNGGAIALGHPLGATGAGLIAKATHELVRRNGAYALVTICCGGGMATAAVLRRG</sequence>
<dbReference type="InterPro" id="IPR020616">
    <property type="entry name" value="Thiolase_N"/>
</dbReference>
<evidence type="ECO:0000313" key="8">
    <source>
        <dbReference type="EMBL" id="ORV57500.1"/>
    </source>
</evidence>
<keyword evidence="9" id="KW-1185">Reference proteome</keyword>
<feature type="active site" description="Proton acceptor" evidence="4">
    <location>
        <position position="348"/>
    </location>
</feature>
<dbReference type="STRING" id="292462.AWC05_09330"/>
<evidence type="ECO:0000256" key="5">
    <source>
        <dbReference type="RuleBase" id="RU003557"/>
    </source>
</evidence>
<feature type="domain" description="Thiolase N-terminal" evidence="6">
    <location>
        <begin position="9"/>
        <end position="261"/>
    </location>
</feature>
<dbReference type="EMBL" id="LQOV01000003">
    <property type="protein sequence ID" value="ORV57500.1"/>
    <property type="molecule type" value="Genomic_DNA"/>
</dbReference>
<dbReference type="Gene3D" id="3.40.47.10">
    <property type="match status" value="1"/>
</dbReference>
<comment type="caution">
    <text evidence="8">The sequence shown here is derived from an EMBL/GenBank/DDBJ whole genome shotgun (WGS) entry which is preliminary data.</text>
</comment>
<evidence type="ECO:0000256" key="3">
    <source>
        <dbReference type="ARBA" id="ARBA00023315"/>
    </source>
</evidence>
<dbReference type="OrthoDB" id="9764638at2"/>
<feature type="domain" description="Thiolase C-terminal" evidence="7">
    <location>
        <begin position="270"/>
        <end position="390"/>
    </location>
</feature>
<dbReference type="InterPro" id="IPR016039">
    <property type="entry name" value="Thiolase-like"/>
</dbReference>
<dbReference type="SUPFAM" id="SSF53901">
    <property type="entry name" value="Thiolase-like"/>
    <property type="match status" value="2"/>
</dbReference>
<gene>
    <name evidence="8" type="ORF">AWC05_09330</name>
</gene>
<comment type="similarity">
    <text evidence="1 5">Belongs to the thiolase-like superfamily. Thiolase family.</text>
</comment>
<accession>A0A1X1UKW6</accession>
<organism evidence="8 9">
    <name type="scientific">Mycobacterium florentinum</name>
    <dbReference type="NCBI Taxonomy" id="292462"/>
    <lineage>
        <taxon>Bacteria</taxon>
        <taxon>Bacillati</taxon>
        <taxon>Actinomycetota</taxon>
        <taxon>Actinomycetes</taxon>
        <taxon>Mycobacteriales</taxon>
        <taxon>Mycobacteriaceae</taxon>
        <taxon>Mycobacterium</taxon>
        <taxon>Mycobacterium simiae complex</taxon>
    </lineage>
</organism>
<dbReference type="PROSITE" id="PS00099">
    <property type="entry name" value="THIOLASE_3"/>
    <property type="match status" value="1"/>
</dbReference>
<dbReference type="InterPro" id="IPR002155">
    <property type="entry name" value="Thiolase"/>
</dbReference>
<reference evidence="8 9" key="1">
    <citation type="submission" date="2016-01" db="EMBL/GenBank/DDBJ databases">
        <title>The new phylogeny of the genus Mycobacterium.</title>
        <authorList>
            <person name="Tarcisio F."/>
            <person name="Conor M."/>
            <person name="Antonella G."/>
            <person name="Elisabetta G."/>
            <person name="Giulia F.S."/>
            <person name="Sara T."/>
            <person name="Anna F."/>
            <person name="Clotilde B."/>
            <person name="Roberto B."/>
            <person name="Veronica D.S."/>
            <person name="Fabio R."/>
            <person name="Monica P."/>
            <person name="Olivier J."/>
            <person name="Enrico T."/>
            <person name="Nicola S."/>
        </authorList>
    </citation>
    <scope>NUCLEOTIDE SEQUENCE [LARGE SCALE GENOMIC DNA]</scope>
    <source>
        <strain evidence="8 9">DSM 44852</strain>
    </source>
</reference>
<proteinExistence type="inferred from homology"/>